<gene>
    <name evidence="1" type="ORF">NM208_g3122</name>
</gene>
<organism evidence="1 2">
    <name type="scientific">Fusarium decemcellulare</name>
    <dbReference type="NCBI Taxonomy" id="57161"/>
    <lineage>
        <taxon>Eukaryota</taxon>
        <taxon>Fungi</taxon>
        <taxon>Dikarya</taxon>
        <taxon>Ascomycota</taxon>
        <taxon>Pezizomycotina</taxon>
        <taxon>Sordariomycetes</taxon>
        <taxon>Hypocreomycetidae</taxon>
        <taxon>Hypocreales</taxon>
        <taxon>Nectriaceae</taxon>
        <taxon>Fusarium</taxon>
        <taxon>Fusarium decemcellulare species complex</taxon>
    </lineage>
</organism>
<keyword evidence="2" id="KW-1185">Reference proteome</keyword>
<evidence type="ECO:0000313" key="1">
    <source>
        <dbReference type="EMBL" id="KAJ3544308.1"/>
    </source>
</evidence>
<proteinExistence type="predicted"/>
<evidence type="ECO:0000313" key="2">
    <source>
        <dbReference type="Proteomes" id="UP001148629"/>
    </source>
</evidence>
<sequence length="359" mass="41617">MPSEKLPAAQVEPEPSDSMGDAEFRQLSIDVLDGAHRDIFTRAITRILDTEIAEITYAQIIDGLPLALVAYDSRGGGPYRGHPIYNVHKELCSGIVDKTREFRRNFDARILKFDSRLLFAYRSAAPGSRVFNIRLIEMIAISVHQIAVALFQLDESCHQDDGISQWAPPKSEELYWYRHPNGPPPTLFIHPFYLDHDQYPDGTGNMVGYWAEARILGGVVLFDRRRVDPDPDAVYFHPDRKDETYRIFELLPEQKQSLLNFLTADSPVSPSPLPILADDNNRNRVDPEERIEDTGIFRNTWDRKEHPVTYADRRFRDVWDTMDFPTHEDKYEAGLRARDAKNRHDYGDDWEEMLKKYYD</sequence>
<dbReference type="EMBL" id="JANRMS010000201">
    <property type="protein sequence ID" value="KAJ3544308.1"/>
    <property type="molecule type" value="Genomic_DNA"/>
</dbReference>
<reference evidence="1" key="1">
    <citation type="submission" date="2022-08" db="EMBL/GenBank/DDBJ databases">
        <title>Genome Sequence of Fusarium decemcellulare.</title>
        <authorList>
            <person name="Buettner E."/>
        </authorList>
    </citation>
    <scope>NUCLEOTIDE SEQUENCE</scope>
    <source>
        <strain evidence="1">Babe19</strain>
    </source>
</reference>
<protein>
    <submittedName>
        <fullName evidence="1">Uncharacterized protein</fullName>
    </submittedName>
</protein>
<dbReference type="Proteomes" id="UP001148629">
    <property type="component" value="Unassembled WGS sequence"/>
</dbReference>
<name>A0ACC1SQH9_9HYPO</name>
<comment type="caution">
    <text evidence="1">The sequence shown here is derived from an EMBL/GenBank/DDBJ whole genome shotgun (WGS) entry which is preliminary data.</text>
</comment>
<accession>A0ACC1SQH9</accession>